<feature type="transmembrane region" description="Helical" evidence="1">
    <location>
        <begin position="147"/>
        <end position="167"/>
    </location>
</feature>
<dbReference type="EMBL" id="SOEC01000008">
    <property type="protein sequence ID" value="TDX29057.1"/>
    <property type="molecule type" value="Genomic_DNA"/>
</dbReference>
<evidence type="ECO:0008006" key="4">
    <source>
        <dbReference type="Google" id="ProtNLM"/>
    </source>
</evidence>
<feature type="transmembrane region" description="Helical" evidence="1">
    <location>
        <begin position="104"/>
        <end position="126"/>
    </location>
</feature>
<proteinExistence type="predicted"/>
<accession>A0A4R8FU71</accession>
<evidence type="ECO:0000313" key="3">
    <source>
        <dbReference type="Proteomes" id="UP000294489"/>
    </source>
</evidence>
<feature type="transmembrane region" description="Helical" evidence="1">
    <location>
        <begin position="40"/>
        <end position="57"/>
    </location>
</feature>
<organism evidence="2 3">
    <name type="scientific">Modicisalibacter xianhensis</name>
    <dbReference type="NCBI Taxonomy" id="442341"/>
    <lineage>
        <taxon>Bacteria</taxon>
        <taxon>Pseudomonadati</taxon>
        <taxon>Pseudomonadota</taxon>
        <taxon>Gammaproteobacteria</taxon>
        <taxon>Oceanospirillales</taxon>
        <taxon>Halomonadaceae</taxon>
        <taxon>Modicisalibacter</taxon>
    </lineage>
</organism>
<protein>
    <recommendedName>
        <fullName evidence="4">Na+/H+ antiporter NhaD/arsenite permease-like protein</fullName>
    </recommendedName>
</protein>
<feature type="transmembrane region" description="Helical" evidence="1">
    <location>
        <begin position="64"/>
        <end position="84"/>
    </location>
</feature>
<gene>
    <name evidence="2" type="ORF">DFO67_108100</name>
</gene>
<feature type="transmembrane region" description="Helical" evidence="1">
    <location>
        <begin position="173"/>
        <end position="193"/>
    </location>
</feature>
<keyword evidence="1" id="KW-1133">Transmembrane helix</keyword>
<reference evidence="2 3" key="1">
    <citation type="submission" date="2019-03" db="EMBL/GenBank/DDBJ databases">
        <title>Freshwater and sediment microbial communities from various areas in North America, analyzing microbe dynamics in response to fracking.</title>
        <authorList>
            <person name="Lamendella R."/>
        </authorList>
    </citation>
    <scope>NUCLEOTIDE SEQUENCE [LARGE SCALE GENOMIC DNA]</scope>
    <source>
        <strain evidence="2 3">6_TX</strain>
    </source>
</reference>
<evidence type="ECO:0000256" key="1">
    <source>
        <dbReference type="SAM" id="Phobius"/>
    </source>
</evidence>
<dbReference type="RefSeq" id="WP_134018017.1">
    <property type="nucleotide sequence ID" value="NZ_SOEC01000008.1"/>
</dbReference>
<comment type="caution">
    <text evidence="2">The sequence shown here is derived from an EMBL/GenBank/DDBJ whole genome shotgun (WGS) entry which is preliminary data.</text>
</comment>
<dbReference type="Proteomes" id="UP000294489">
    <property type="component" value="Unassembled WGS sequence"/>
</dbReference>
<name>A0A4R8FU71_9GAMM</name>
<keyword evidence="1" id="KW-0812">Transmembrane</keyword>
<keyword evidence="1" id="KW-0472">Membrane</keyword>
<dbReference type="OrthoDB" id="8523687at2"/>
<evidence type="ECO:0000313" key="2">
    <source>
        <dbReference type="EMBL" id="TDX29057.1"/>
    </source>
</evidence>
<feature type="transmembrane region" description="Helical" evidence="1">
    <location>
        <begin position="205"/>
        <end position="226"/>
    </location>
</feature>
<sequence>MLVLSVASSLLNWPIWPAAALSWFATLRLGRQLPRTSRRQALLLGGAGVGFWVVALFQDTPHSLLSALVINQTLLMMFAGISFLSLATPSDTSVSSSRRQQGSLLGTLFGVHLFGAVINMSALFLFGDRMQRRGQLDRQQMIVLGRAFPAAAAWSPFFVAMGVALTYAPGLDFLSLLPWGLAAAFLLLGLVAMDAYRVGGDFIGFPLQVNALVLPCTLAVSVVLIHHWWPGLSIPLIISIISPLFAILLMPGNDRLSRLRDQCNEGLPRLAPQFALFLAAGVLSSGLAAILASWPGGPDLPFSRFDEWHAWLLLGLIVALAFVGIHPLVGVTTLAPLLSPLSPDPTLLGMMFLMGWALGTGSSPLSGSNLALSVRYGVKAKDIMRWNLPYALIGWLLCGVVFAAHNWLT</sequence>
<feature type="transmembrane region" description="Helical" evidence="1">
    <location>
        <begin position="387"/>
        <end position="408"/>
    </location>
</feature>
<feature type="transmembrane region" description="Helical" evidence="1">
    <location>
        <begin position="347"/>
        <end position="367"/>
    </location>
</feature>
<feature type="transmembrane region" description="Helical" evidence="1">
    <location>
        <begin position="308"/>
        <end position="335"/>
    </location>
</feature>
<feature type="transmembrane region" description="Helical" evidence="1">
    <location>
        <begin position="274"/>
        <end position="296"/>
    </location>
</feature>
<dbReference type="AlphaFoldDB" id="A0A4R8FU71"/>
<feature type="transmembrane region" description="Helical" evidence="1">
    <location>
        <begin position="232"/>
        <end position="253"/>
    </location>
</feature>